<dbReference type="Proteomes" id="UP001333110">
    <property type="component" value="Unassembled WGS sequence"/>
</dbReference>
<accession>A0AAN7SAL5</accession>
<dbReference type="GO" id="GO:0061343">
    <property type="term" value="P:cell adhesion involved in heart morphogenesis"/>
    <property type="evidence" value="ECO:0007669"/>
    <property type="project" value="TreeGrafter"/>
</dbReference>
<feature type="region of interest" description="Disordered" evidence="1">
    <location>
        <begin position="151"/>
        <end position="187"/>
    </location>
</feature>
<gene>
    <name evidence="2" type="ORF">QYF61_000230</name>
</gene>
<evidence type="ECO:0000313" key="2">
    <source>
        <dbReference type="EMBL" id="KAK4823263.1"/>
    </source>
</evidence>
<reference evidence="2 3" key="1">
    <citation type="journal article" date="2023" name="J. Hered.">
        <title>Chromosome-level genome of the wood stork (Mycteria americana) provides insight into avian chromosome evolution.</title>
        <authorList>
            <person name="Flamio R. Jr."/>
            <person name="Ramstad K.M."/>
        </authorList>
    </citation>
    <scope>NUCLEOTIDE SEQUENCE [LARGE SCALE GENOMIC DNA]</scope>
    <source>
        <strain evidence="2">JAX WOST 10</strain>
    </source>
</reference>
<evidence type="ECO:0000256" key="1">
    <source>
        <dbReference type="SAM" id="MobiDB-lite"/>
    </source>
</evidence>
<comment type="caution">
    <text evidence="2">The sequence shown here is derived from an EMBL/GenBank/DDBJ whole genome shotgun (WGS) entry which is preliminary data.</text>
</comment>
<dbReference type="PANTHER" id="PTHR33395:SF22">
    <property type="entry name" value="REVERSE TRANSCRIPTASE DOMAIN-CONTAINING PROTEIN"/>
    <property type="match status" value="1"/>
</dbReference>
<proteinExistence type="predicted"/>
<keyword evidence="3" id="KW-1185">Reference proteome</keyword>
<dbReference type="GO" id="GO:0031012">
    <property type="term" value="C:extracellular matrix"/>
    <property type="evidence" value="ECO:0007669"/>
    <property type="project" value="TreeGrafter"/>
</dbReference>
<organism evidence="2 3">
    <name type="scientific">Mycteria americana</name>
    <name type="common">Wood stork</name>
    <dbReference type="NCBI Taxonomy" id="33587"/>
    <lineage>
        <taxon>Eukaryota</taxon>
        <taxon>Metazoa</taxon>
        <taxon>Chordata</taxon>
        <taxon>Craniata</taxon>
        <taxon>Vertebrata</taxon>
        <taxon>Euteleostomi</taxon>
        <taxon>Archelosauria</taxon>
        <taxon>Archosauria</taxon>
        <taxon>Dinosauria</taxon>
        <taxon>Saurischia</taxon>
        <taxon>Theropoda</taxon>
        <taxon>Coelurosauria</taxon>
        <taxon>Aves</taxon>
        <taxon>Neognathae</taxon>
        <taxon>Neoaves</taxon>
        <taxon>Aequornithes</taxon>
        <taxon>Ciconiiformes</taxon>
        <taxon>Ciconiidae</taxon>
        <taxon>Mycteria</taxon>
    </lineage>
</organism>
<name>A0AAN7SAL5_MYCAM</name>
<dbReference type="AlphaFoldDB" id="A0AAN7SAL5"/>
<dbReference type="GO" id="GO:0007508">
    <property type="term" value="P:larval heart development"/>
    <property type="evidence" value="ECO:0007669"/>
    <property type="project" value="TreeGrafter"/>
</dbReference>
<feature type="region of interest" description="Disordered" evidence="1">
    <location>
        <begin position="281"/>
        <end position="315"/>
    </location>
</feature>
<dbReference type="EMBL" id="JAUNZN010000003">
    <property type="protein sequence ID" value="KAK4823263.1"/>
    <property type="molecule type" value="Genomic_DNA"/>
</dbReference>
<feature type="compositionally biased region" description="Basic and acidic residues" evidence="1">
    <location>
        <begin position="281"/>
        <end position="298"/>
    </location>
</feature>
<dbReference type="PANTHER" id="PTHR33395">
    <property type="entry name" value="TRANSCRIPTASE, PUTATIVE-RELATED-RELATED"/>
    <property type="match status" value="1"/>
</dbReference>
<evidence type="ECO:0008006" key="4">
    <source>
        <dbReference type="Google" id="ProtNLM"/>
    </source>
</evidence>
<evidence type="ECO:0000313" key="3">
    <source>
        <dbReference type="Proteomes" id="UP001333110"/>
    </source>
</evidence>
<sequence length="315" mass="36586">MEGNCIRGSSDWTLGKGSSLRGLSVTGTQSPGKWSEHQACQKWYISISCSVFSMHWNRLPREVVESSSLEVFKRRLDEVLRDMSRVVGRVTTMTQRNRLASNLINWQIPQTDKLNKLVSSTNEQRRFGNGAIFRATRHNLSQTCIYWKSRGREKQEKERRREEERERKSITTLGSRDDDDRRGNPPLSEKRKWRFDWRLANVTPIYKKGRKEDPGNYRPVSLTSVPGKLMEQIILSAIARHVEDNQGIKPSQHRFRKGRSCLTNLISFYDQVHKQCIIKKEERGGERRGKVGNEKREEEKEEGVDFLLTHGKLSG</sequence>
<protein>
    <recommendedName>
        <fullName evidence="4">Reverse transcriptase domain-containing protein</fullName>
    </recommendedName>
</protein>